<dbReference type="EMBL" id="BLXT01003731">
    <property type="protein sequence ID" value="GFO03889.1"/>
    <property type="molecule type" value="Genomic_DNA"/>
</dbReference>
<evidence type="ECO:0000313" key="3">
    <source>
        <dbReference type="Proteomes" id="UP000735302"/>
    </source>
</evidence>
<gene>
    <name evidence="2" type="ORF">PoB_003039400</name>
</gene>
<dbReference type="AlphaFoldDB" id="A0AAV4A8E5"/>
<sequence>MIVISVYLLLDFLQLASPFKIDPKTLDKMQTGKSNPVLAMKTNIPGQHGYSYNTVSVKCAVGNGKGEKFKSIVLISILRKKLNSDAELLASLSSEGVTNGNGRTDVTTKSYLNDYETSELFVLWKSKDAGYCQTYICEITGVGYDSKYSSVTGQVLSPSVDGGPCG</sequence>
<proteinExistence type="predicted"/>
<protein>
    <submittedName>
        <fullName evidence="2">Uncharacterized protein</fullName>
    </submittedName>
</protein>
<evidence type="ECO:0000313" key="2">
    <source>
        <dbReference type="EMBL" id="GFO03889.1"/>
    </source>
</evidence>
<feature type="chain" id="PRO_5043999766" evidence="1">
    <location>
        <begin position="19"/>
        <end position="166"/>
    </location>
</feature>
<evidence type="ECO:0000256" key="1">
    <source>
        <dbReference type="SAM" id="SignalP"/>
    </source>
</evidence>
<dbReference type="Proteomes" id="UP000735302">
    <property type="component" value="Unassembled WGS sequence"/>
</dbReference>
<comment type="caution">
    <text evidence="2">The sequence shown here is derived from an EMBL/GenBank/DDBJ whole genome shotgun (WGS) entry which is preliminary data.</text>
</comment>
<organism evidence="2 3">
    <name type="scientific">Plakobranchus ocellatus</name>
    <dbReference type="NCBI Taxonomy" id="259542"/>
    <lineage>
        <taxon>Eukaryota</taxon>
        <taxon>Metazoa</taxon>
        <taxon>Spiralia</taxon>
        <taxon>Lophotrochozoa</taxon>
        <taxon>Mollusca</taxon>
        <taxon>Gastropoda</taxon>
        <taxon>Heterobranchia</taxon>
        <taxon>Euthyneura</taxon>
        <taxon>Panpulmonata</taxon>
        <taxon>Sacoglossa</taxon>
        <taxon>Placobranchoidea</taxon>
        <taxon>Plakobranchidae</taxon>
        <taxon>Plakobranchus</taxon>
    </lineage>
</organism>
<keyword evidence="1" id="KW-0732">Signal</keyword>
<feature type="non-terminal residue" evidence="2">
    <location>
        <position position="166"/>
    </location>
</feature>
<reference evidence="2 3" key="1">
    <citation type="journal article" date="2021" name="Elife">
        <title>Chloroplast acquisition without the gene transfer in kleptoplastic sea slugs, Plakobranchus ocellatus.</title>
        <authorList>
            <person name="Maeda T."/>
            <person name="Takahashi S."/>
            <person name="Yoshida T."/>
            <person name="Shimamura S."/>
            <person name="Takaki Y."/>
            <person name="Nagai Y."/>
            <person name="Toyoda A."/>
            <person name="Suzuki Y."/>
            <person name="Arimoto A."/>
            <person name="Ishii H."/>
            <person name="Satoh N."/>
            <person name="Nishiyama T."/>
            <person name="Hasebe M."/>
            <person name="Maruyama T."/>
            <person name="Minagawa J."/>
            <person name="Obokata J."/>
            <person name="Shigenobu S."/>
        </authorList>
    </citation>
    <scope>NUCLEOTIDE SEQUENCE [LARGE SCALE GENOMIC DNA]</scope>
</reference>
<feature type="signal peptide" evidence="1">
    <location>
        <begin position="1"/>
        <end position="18"/>
    </location>
</feature>
<accession>A0AAV4A8E5</accession>
<name>A0AAV4A8E5_9GAST</name>
<keyword evidence="3" id="KW-1185">Reference proteome</keyword>